<name>A0ABS3I8C4_9MICO</name>
<dbReference type="PROSITE" id="PS51318">
    <property type="entry name" value="TAT"/>
    <property type="match status" value="1"/>
</dbReference>
<dbReference type="SUPFAM" id="SSF53850">
    <property type="entry name" value="Periplasmic binding protein-like II"/>
    <property type="match status" value="1"/>
</dbReference>
<dbReference type="RefSeq" id="WP_207274325.1">
    <property type="nucleotide sequence ID" value="NZ_JAFMPK010000025.1"/>
</dbReference>
<dbReference type="Pfam" id="PF13416">
    <property type="entry name" value="SBP_bac_8"/>
    <property type="match status" value="1"/>
</dbReference>
<evidence type="ECO:0000313" key="5">
    <source>
        <dbReference type="Proteomes" id="UP000664617"/>
    </source>
</evidence>
<keyword evidence="5" id="KW-1185">Reference proteome</keyword>
<reference evidence="5" key="2">
    <citation type="submission" date="2023-07" db="EMBL/GenBank/DDBJ databases">
        <title>Myceligenerans salitolerans sp. nov., a halotolerant actinomycete isolated from a salt lake in Xinjiang, China.</title>
        <authorList>
            <person name="Guan T."/>
        </authorList>
    </citation>
    <scope>NUCLEOTIDE SEQUENCE [LARGE SCALE GENOMIC DNA]</scope>
    <source>
        <strain evidence="5">XHU 5031</strain>
    </source>
</reference>
<proteinExistence type="inferred from homology"/>
<comment type="caution">
    <text evidence="4">The sequence shown here is derived from an EMBL/GenBank/DDBJ whole genome shotgun (WGS) entry which is preliminary data.</text>
</comment>
<accession>A0ABS3I8C4</accession>
<evidence type="ECO:0000256" key="1">
    <source>
        <dbReference type="ARBA" id="ARBA00008520"/>
    </source>
</evidence>
<dbReference type="Proteomes" id="UP000664617">
    <property type="component" value="Unassembled WGS sequence"/>
</dbReference>
<dbReference type="InterPro" id="IPR006311">
    <property type="entry name" value="TAT_signal"/>
</dbReference>
<sequence>MMHDLLSRRGFLVGVGALAGACAAAGLLPLLERGRSMEKLAAGHVLTVLSGRDESDGRQRHALIDLWNRHYGQAHPARLVEVSSNADLAYSTLLSTAQAGDAHVDVYNLDIPWVPLFAERGYVRELDGVERAGFLAAPWGAGVWDGRLHALPFNSDVGLLYYNADLLDEYHRRTGGTPGPGFLPERWPDLADLARTVAERLAGVRAPDRPAVEAGIALQLSDYEGFTVGVWEALESAGAVSLDHAGYPVLGDGAGDALARMAGWLGTAVLEDSLAFDEQGSLAAFVAGRTVFLRHWPRALRVLRGADAAPFRVGMARLPGAVLGGQSLAISTASRYPVAAQRLVEFLTNERSQQMLFERGGFASSRWAPYDDPSASWAPAAEEPSESTSVVVPSADDAKRVLSDALDTASSRPRLLHYAVFSESFRAHVRPVLAGDRPPDPGRLAEVVEAAVHGKVVW</sequence>
<evidence type="ECO:0000256" key="3">
    <source>
        <dbReference type="ARBA" id="ARBA00022729"/>
    </source>
</evidence>
<evidence type="ECO:0000313" key="4">
    <source>
        <dbReference type="EMBL" id="MBO0608342.1"/>
    </source>
</evidence>
<keyword evidence="3" id="KW-0732">Signal</keyword>
<dbReference type="Gene3D" id="3.40.190.10">
    <property type="entry name" value="Periplasmic binding protein-like II"/>
    <property type="match status" value="2"/>
</dbReference>
<dbReference type="PANTHER" id="PTHR43649:SF34">
    <property type="entry name" value="ABC TRANSPORTER PERIPLASMIC-BINDING PROTEIN YCJN-RELATED"/>
    <property type="match status" value="1"/>
</dbReference>
<organism evidence="4 5">
    <name type="scientific">Myceligenerans salitolerans</name>
    <dbReference type="NCBI Taxonomy" id="1230528"/>
    <lineage>
        <taxon>Bacteria</taxon>
        <taxon>Bacillati</taxon>
        <taxon>Actinomycetota</taxon>
        <taxon>Actinomycetes</taxon>
        <taxon>Micrococcales</taxon>
        <taxon>Promicromonosporaceae</taxon>
        <taxon>Myceligenerans</taxon>
    </lineage>
</organism>
<dbReference type="NCBIfam" id="TIGR01409">
    <property type="entry name" value="TAT_signal_seq"/>
    <property type="match status" value="1"/>
</dbReference>
<evidence type="ECO:0000256" key="2">
    <source>
        <dbReference type="ARBA" id="ARBA00022448"/>
    </source>
</evidence>
<keyword evidence="2" id="KW-0813">Transport</keyword>
<dbReference type="InterPro" id="IPR050490">
    <property type="entry name" value="Bact_solute-bd_prot1"/>
</dbReference>
<dbReference type="PANTHER" id="PTHR43649">
    <property type="entry name" value="ARABINOSE-BINDING PROTEIN-RELATED"/>
    <property type="match status" value="1"/>
</dbReference>
<protein>
    <submittedName>
        <fullName evidence="4">Extracellular solute-binding protein</fullName>
    </submittedName>
</protein>
<dbReference type="InterPro" id="IPR006059">
    <property type="entry name" value="SBP"/>
</dbReference>
<dbReference type="EMBL" id="JAFMPK010000025">
    <property type="protein sequence ID" value="MBO0608342.1"/>
    <property type="molecule type" value="Genomic_DNA"/>
</dbReference>
<dbReference type="InterPro" id="IPR019546">
    <property type="entry name" value="TAT_signal_bac_arc"/>
</dbReference>
<reference evidence="4 5" key="1">
    <citation type="submission" date="2021-03" db="EMBL/GenBank/DDBJ databases">
        <authorList>
            <person name="Xin L."/>
        </authorList>
    </citation>
    <scope>NUCLEOTIDE SEQUENCE [LARGE SCALE GENOMIC DNA]</scope>
    <source>
        <strain evidence="4 5">XHU 5031</strain>
    </source>
</reference>
<gene>
    <name evidence="4" type="ORF">J0911_04790</name>
</gene>
<comment type="similarity">
    <text evidence="1">Belongs to the bacterial solute-binding protein 1 family.</text>
</comment>